<dbReference type="Proteomes" id="UP000325577">
    <property type="component" value="Linkage Group LG5"/>
</dbReference>
<reference evidence="2 3" key="1">
    <citation type="submission" date="2019-09" db="EMBL/GenBank/DDBJ databases">
        <title>A chromosome-level genome assembly of the Chinese tupelo Nyssa sinensis.</title>
        <authorList>
            <person name="Yang X."/>
            <person name="Kang M."/>
            <person name="Yang Y."/>
            <person name="Xiong H."/>
            <person name="Wang M."/>
            <person name="Zhang Z."/>
            <person name="Wang Z."/>
            <person name="Wu H."/>
            <person name="Ma T."/>
            <person name="Liu J."/>
            <person name="Xi Z."/>
        </authorList>
    </citation>
    <scope>NUCLEOTIDE SEQUENCE [LARGE SCALE GENOMIC DNA]</scope>
    <source>
        <strain evidence="2">J267</strain>
        <tissue evidence="2">Leaf</tissue>
    </source>
</reference>
<protein>
    <submittedName>
        <fullName evidence="2">Uncharacterized protein</fullName>
    </submittedName>
</protein>
<feature type="region of interest" description="Disordered" evidence="1">
    <location>
        <begin position="126"/>
        <end position="145"/>
    </location>
</feature>
<dbReference type="EMBL" id="CM018048">
    <property type="protein sequence ID" value="KAA8521344.1"/>
    <property type="molecule type" value="Genomic_DNA"/>
</dbReference>
<proteinExistence type="predicted"/>
<accession>A0A5J4ZU04</accession>
<feature type="compositionally biased region" description="Polar residues" evidence="1">
    <location>
        <begin position="127"/>
        <end position="140"/>
    </location>
</feature>
<evidence type="ECO:0000313" key="3">
    <source>
        <dbReference type="Proteomes" id="UP000325577"/>
    </source>
</evidence>
<sequence>MTAAFDLEDGEVFACTPIVATHDSPMRLTWADQGSSGEFIPREALELEEDYGGFTISTDFLRCSDVDIQKAAQPTAITSNANAPSNTITNQKAYNLADIVAYPSILTVGTIERDPHPTPYVSHETAEIQSYPTGSQSIDSQRGGGPPLTHSAVFIGYKGAGPAVKAGVITGLHRVSQGTTVTCSNAYQSGEGAPQSVVISHIPHNSPQVMQGPIPLVNTKGAIRPVTFRSNEEVSHLAYIGVGPNAEDVKLASLDLSTSRNLLHQHATSSTDLGGNRGVANGDQLVRNAINQGNEVQAVQVA</sequence>
<keyword evidence="3" id="KW-1185">Reference proteome</keyword>
<name>A0A5J4ZU04_9ASTE</name>
<organism evidence="2 3">
    <name type="scientific">Nyssa sinensis</name>
    <dbReference type="NCBI Taxonomy" id="561372"/>
    <lineage>
        <taxon>Eukaryota</taxon>
        <taxon>Viridiplantae</taxon>
        <taxon>Streptophyta</taxon>
        <taxon>Embryophyta</taxon>
        <taxon>Tracheophyta</taxon>
        <taxon>Spermatophyta</taxon>
        <taxon>Magnoliopsida</taxon>
        <taxon>eudicotyledons</taxon>
        <taxon>Gunneridae</taxon>
        <taxon>Pentapetalae</taxon>
        <taxon>asterids</taxon>
        <taxon>Cornales</taxon>
        <taxon>Nyssaceae</taxon>
        <taxon>Nyssa</taxon>
    </lineage>
</organism>
<dbReference type="AlphaFoldDB" id="A0A5J4ZU04"/>
<evidence type="ECO:0000256" key="1">
    <source>
        <dbReference type="SAM" id="MobiDB-lite"/>
    </source>
</evidence>
<gene>
    <name evidence="2" type="ORF">F0562_012018</name>
</gene>
<evidence type="ECO:0000313" key="2">
    <source>
        <dbReference type="EMBL" id="KAA8521344.1"/>
    </source>
</evidence>